<organism evidence="1 2">
    <name type="scientific">Nocardioides humi</name>
    <dbReference type="NCBI Taxonomy" id="449461"/>
    <lineage>
        <taxon>Bacteria</taxon>
        <taxon>Bacillati</taxon>
        <taxon>Actinomycetota</taxon>
        <taxon>Actinomycetes</taxon>
        <taxon>Propionibacteriales</taxon>
        <taxon>Nocardioidaceae</taxon>
        <taxon>Nocardioides</taxon>
    </lineage>
</organism>
<evidence type="ECO:0000313" key="1">
    <source>
        <dbReference type="EMBL" id="GAA1507819.1"/>
    </source>
</evidence>
<keyword evidence="2" id="KW-1185">Reference proteome</keyword>
<evidence type="ECO:0000313" key="2">
    <source>
        <dbReference type="Proteomes" id="UP001500842"/>
    </source>
</evidence>
<dbReference type="EMBL" id="BAAAOR010000007">
    <property type="protein sequence ID" value="GAA1507819.1"/>
    <property type="molecule type" value="Genomic_DNA"/>
</dbReference>
<sequence length="92" mass="10552">MHAHPVHVEPRLLQHVRDSTGLGTAEAVRLIQDVLAFHDETVEAWVRRRHGELRTQGARNDAIFARLRVELRTTVVAAPDLSERQLRRIIYG</sequence>
<gene>
    <name evidence="1" type="ORF">GCM10009788_09830</name>
</gene>
<dbReference type="Proteomes" id="UP001500842">
    <property type="component" value="Unassembled WGS sequence"/>
</dbReference>
<comment type="caution">
    <text evidence="1">The sequence shown here is derived from an EMBL/GenBank/DDBJ whole genome shotgun (WGS) entry which is preliminary data.</text>
</comment>
<protein>
    <submittedName>
        <fullName evidence="1">Uncharacterized protein</fullName>
    </submittedName>
</protein>
<accession>A0ABN1ZZ13</accession>
<proteinExistence type="predicted"/>
<name>A0ABN1ZZ13_9ACTN</name>
<reference evidence="1 2" key="1">
    <citation type="journal article" date="2019" name="Int. J. Syst. Evol. Microbiol.">
        <title>The Global Catalogue of Microorganisms (GCM) 10K type strain sequencing project: providing services to taxonomists for standard genome sequencing and annotation.</title>
        <authorList>
            <consortium name="The Broad Institute Genomics Platform"/>
            <consortium name="The Broad Institute Genome Sequencing Center for Infectious Disease"/>
            <person name="Wu L."/>
            <person name="Ma J."/>
        </authorList>
    </citation>
    <scope>NUCLEOTIDE SEQUENCE [LARGE SCALE GENOMIC DNA]</scope>
    <source>
        <strain evidence="1 2">JCM 14942</strain>
    </source>
</reference>